<dbReference type="PRINTS" id="PR00463">
    <property type="entry name" value="EP450I"/>
</dbReference>
<evidence type="ECO:0000256" key="4">
    <source>
        <dbReference type="ARBA" id="ARBA00022723"/>
    </source>
</evidence>
<feature type="binding site" description="axial binding residue" evidence="6">
    <location>
        <position position="468"/>
    </location>
    <ligand>
        <name>heme</name>
        <dbReference type="ChEBI" id="CHEBI:30413"/>
    </ligand>
    <ligandPart>
        <name>Fe</name>
        <dbReference type="ChEBI" id="CHEBI:18248"/>
    </ligandPart>
</feature>
<keyword evidence="4 6" id="KW-0479">Metal-binding</keyword>
<evidence type="ECO:0000313" key="8">
    <source>
        <dbReference type="EMBL" id="KAK2023089.1"/>
    </source>
</evidence>
<evidence type="ECO:0000256" key="2">
    <source>
        <dbReference type="ARBA" id="ARBA00010617"/>
    </source>
</evidence>
<keyword evidence="5 6" id="KW-0408">Iron</keyword>
<dbReference type="Gene3D" id="1.10.630.10">
    <property type="entry name" value="Cytochrome P450"/>
    <property type="match status" value="1"/>
</dbReference>
<evidence type="ECO:0000256" key="6">
    <source>
        <dbReference type="PIRSR" id="PIRSR602401-1"/>
    </source>
</evidence>
<dbReference type="SUPFAM" id="SSF48264">
    <property type="entry name" value="Cytochrome P450"/>
    <property type="match status" value="1"/>
</dbReference>
<dbReference type="PANTHER" id="PTHR24305:SF232">
    <property type="entry name" value="P450, PUTATIVE (EUROFUNG)-RELATED"/>
    <property type="match status" value="1"/>
</dbReference>
<keyword evidence="7" id="KW-0812">Transmembrane</keyword>
<dbReference type="InterPro" id="IPR002401">
    <property type="entry name" value="Cyt_P450_E_grp-I"/>
</dbReference>
<comment type="cofactor">
    <cofactor evidence="1 6">
        <name>heme</name>
        <dbReference type="ChEBI" id="CHEBI:30413"/>
    </cofactor>
</comment>
<evidence type="ECO:0000256" key="7">
    <source>
        <dbReference type="SAM" id="Phobius"/>
    </source>
</evidence>
<organism evidence="8 9">
    <name type="scientific">Colletotrichum zoysiae</name>
    <dbReference type="NCBI Taxonomy" id="1216348"/>
    <lineage>
        <taxon>Eukaryota</taxon>
        <taxon>Fungi</taxon>
        <taxon>Dikarya</taxon>
        <taxon>Ascomycota</taxon>
        <taxon>Pezizomycotina</taxon>
        <taxon>Sordariomycetes</taxon>
        <taxon>Hypocreomycetidae</taxon>
        <taxon>Glomerellales</taxon>
        <taxon>Glomerellaceae</taxon>
        <taxon>Colletotrichum</taxon>
        <taxon>Colletotrichum graminicola species complex</taxon>
    </lineage>
</organism>
<reference evidence="8" key="1">
    <citation type="submission" date="2021-06" db="EMBL/GenBank/DDBJ databases">
        <title>Comparative genomics, transcriptomics and evolutionary studies reveal genomic signatures of adaptation to plant cell wall in hemibiotrophic fungi.</title>
        <authorList>
            <consortium name="DOE Joint Genome Institute"/>
            <person name="Baroncelli R."/>
            <person name="Diaz J.F."/>
            <person name="Benocci T."/>
            <person name="Peng M."/>
            <person name="Battaglia E."/>
            <person name="Haridas S."/>
            <person name="Andreopoulos W."/>
            <person name="Labutti K."/>
            <person name="Pangilinan J."/>
            <person name="Floch G.L."/>
            <person name="Makela M.R."/>
            <person name="Henrissat B."/>
            <person name="Grigoriev I.V."/>
            <person name="Crouch J.A."/>
            <person name="De Vries R.P."/>
            <person name="Sukno S.A."/>
            <person name="Thon M.R."/>
        </authorList>
    </citation>
    <scope>NUCLEOTIDE SEQUENCE</scope>
    <source>
        <strain evidence="8">MAFF235873</strain>
    </source>
</reference>
<evidence type="ECO:0000256" key="1">
    <source>
        <dbReference type="ARBA" id="ARBA00001971"/>
    </source>
</evidence>
<keyword evidence="9" id="KW-1185">Reference proteome</keyword>
<dbReference type="Proteomes" id="UP001232148">
    <property type="component" value="Unassembled WGS sequence"/>
</dbReference>
<evidence type="ECO:0000313" key="9">
    <source>
        <dbReference type="Proteomes" id="UP001232148"/>
    </source>
</evidence>
<name>A0AAD9H806_9PEZI</name>
<evidence type="ECO:0000256" key="5">
    <source>
        <dbReference type="ARBA" id="ARBA00023004"/>
    </source>
</evidence>
<dbReference type="GO" id="GO:0005506">
    <property type="term" value="F:iron ion binding"/>
    <property type="evidence" value="ECO:0007669"/>
    <property type="project" value="InterPro"/>
</dbReference>
<dbReference type="PANTHER" id="PTHR24305">
    <property type="entry name" value="CYTOCHROME P450"/>
    <property type="match status" value="1"/>
</dbReference>
<gene>
    <name evidence="8" type="ORF">LX32DRAFT_732371</name>
</gene>
<comment type="similarity">
    <text evidence="2">Belongs to the cytochrome P450 family.</text>
</comment>
<dbReference type="InterPro" id="IPR036396">
    <property type="entry name" value="Cyt_P450_sf"/>
</dbReference>
<dbReference type="InterPro" id="IPR001128">
    <property type="entry name" value="Cyt_P450"/>
</dbReference>
<keyword evidence="7" id="KW-0472">Membrane</keyword>
<accession>A0AAD9H806</accession>
<dbReference type="GO" id="GO:0020037">
    <property type="term" value="F:heme binding"/>
    <property type="evidence" value="ECO:0007669"/>
    <property type="project" value="InterPro"/>
</dbReference>
<sequence length="540" mass="60979">MFGVSNWLIAATVAMATALYWLSKAIYMRTRFRGLPQPPKHSWIWGHTPIWEELTATLPPFTHPQHVYTAMAQKYGLGGVFYVDMWPFFHSQVVVTDPEAARLVVATTPQYPKHPAVERFLRPFTGRDSIAASNGDRWRYNHRMVGGGFAPAQVRSMAGMIAEQFLVFRRRLRALAEAGEPFSMEEEAARAVFDVIGEIVFGVSLGAQRGSGSPLLGDLRASIDPATTFIGTWNPWKKREARRSLRALQDRVRDAIAGEMRERLRVMQDEKELPSRRETKSILDRIVLDRVQSAPGATLDDDFIDAAVANLKALLLGGHGTTTDTFTWITMMLSLHPDIVARLRAEHDEQFPADVEGTVEALIERPSRTNDLELTNAVIKETLRFFPIGFTVRQAPEGVDRLDWGGRRWPVGGGLMVVPCAHSTHMDPAVWGPDAGSFRPDRFLGDEEEAAARHRFAWRPFERGPRACIAQDLAMEELRILMLLTVRWFDFETVVTGATTRRVGYMDLDQKVGDLAFQMSGMEARPRHDMRMKVHLTERE</sequence>
<dbReference type="GO" id="GO:0004497">
    <property type="term" value="F:monooxygenase activity"/>
    <property type="evidence" value="ECO:0007669"/>
    <property type="project" value="InterPro"/>
</dbReference>
<proteinExistence type="inferred from homology"/>
<protein>
    <submittedName>
        <fullName evidence="8">Cytochrome P450</fullName>
    </submittedName>
</protein>
<evidence type="ECO:0000256" key="3">
    <source>
        <dbReference type="ARBA" id="ARBA00022617"/>
    </source>
</evidence>
<keyword evidence="7" id="KW-1133">Transmembrane helix</keyword>
<dbReference type="PRINTS" id="PR00385">
    <property type="entry name" value="P450"/>
</dbReference>
<feature type="transmembrane region" description="Helical" evidence="7">
    <location>
        <begin position="6"/>
        <end position="23"/>
    </location>
</feature>
<dbReference type="EMBL" id="MU843013">
    <property type="protein sequence ID" value="KAK2023089.1"/>
    <property type="molecule type" value="Genomic_DNA"/>
</dbReference>
<dbReference type="InterPro" id="IPR050121">
    <property type="entry name" value="Cytochrome_P450_monoxygenase"/>
</dbReference>
<dbReference type="Pfam" id="PF00067">
    <property type="entry name" value="p450"/>
    <property type="match status" value="1"/>
</dbReference>
<comment type="caution">
    <text evidence="8">The sequence shown here is derived from an EMBL/GenBank/DDBJ whole genome shotgun (WGS) entry which is preliminary data.</text>
</comment>
<dbReference type="AlphaFoldDB" id="A0AAD9H806"/>
<dbReference type="GO" id="GO:0016705">
    <property type="term" value="F:oxidoreductase activity, acting on paired donors, with incorporation or reduction of molecular oxygen"/>
    <property type="evidence" value="ECO:0007669"/>
    <property type="project" value="InterPro"/>
</dbReference>
<keyword evidence="3 6" id="KW-0349">Heme</keyword>